<dbReference type="InterPro" id="IPR000477">
    <property type="entry name" value="RT_dom"/>
</dbReference>
<dbReference type="AlphaFoldDB" id="A0A6M2DZH5"/>
<evidence type="ECO:0000256" key="2">
    <source>
        <dbReference type="SAM" id="SignalP"/>
    </source>
</evidence>
<dbReference type="GO" id="GO:0003676">
    <property type="term" value="F:nucleic acid binding"/>
    <property type="evidence" value="ECO:0007669"/>
    <property type="project" value="InterPro"/>
</dbReference>
<dbReference type="InterPro" id="IPR012337">
    <property type="entry name" value="RNaseH-like_sf"/>
</dbReference>
<sequence length="563" mass="62855">MWIMVINDLLVKLARLGVYTVGYADDVALLVRGNKPEDMHRKMQRALNLIEEWCCDKSLKVNPNKTEMVLFTKKRKLSIKAPSIFNTMLGFSSEVRYLGVTLDHKLNWKHHINKQVRKATATFWACRKMFGQTWGLKPIVVRWIYTAILVPQLTYASVVWWIALCRKINTKALNKVYRLAMLGITGAMRTTPTLAMGALLNIKPPSLYAEFSAIRTAIRLQFAGSWKTATFGHATVLRNRDLDEVLALGGDRCPSKHYFRTNFSVIFPEKQDWKEESPNFLNPKGLVWYTDGSKTLKGTGAAFWSDGPKAEATLKLGPSTTIFQAEVYTIWACANHIKGLNHRNKHIYICSDSRSALMSVVVTSKVVRDCIELLEQIAATNTVKLVWTPAHCGIHGNEVADSLDKSAACNSSNQPICLIPASNSFIKGLIDKKSCSGFLDMWLEAEGMRHTKALFQGPSKSRSNSRISLDRAQLRLAIGLITGHWITAKHLTNMGIAQNALCLRSKSAEETPLHVLTECEPLLELRKDILGADLGVNINIMELGVGTLQRFAKVAGLNSSLRT</sequence>
<evidence type="ECO:0000259" key="3">
    <source>
        <dbReference type="PROSITE" id="PS50878"/>
    </source>
</evidence>
<feature type="domain" description="Reverse transcriptase" evidence="3">
    <location>
        <begin position="1"/>
        <end position="102"/>
    </location>
</feature>
<evidence type="ECO:0000313" key="5">
    <source>
        <dbReference type="EMBL" id="NOV51612.1"/>
    </source>
</evidence>
<dbReference type="Gene3D" id="3.30.420.10">
    <property type="entry name" value="Ribonuclease H-like superfamily/Ribonuclease H"/>
    <property type="match status" value="1"/>
</dbReference>
<keyword evidence="1" id="KW-1133">Transmembrane helix</keyword>
<dbReference type="Pfam" id="PF00075">
    <property type="entry name" value="RNase_H"/>
    <property type="match status" value="1"/>
</dbReference>
<dbReference type="InterPro" id="IPR002156">
    <property type="entry name" value="RNaseH_domain"/>
</dbReference>
<dbReference type="Pfam" id="PF00078">
    <property type="entry name" value="RVT_1"/>
    <property type="match status" value="1"/>
</dbReference>
<feature type="signal peptide" evidence="2">
    <location>
        <begin position="1"/>
        <end position="24"/>
    </location>
</feature>
<keyword evidence="1" id="KW-0812">Transmembrane</keyword>
<dbReference type="InterPro" id="IPR036397">
    <property type="entry name" value="RNaseH_sf"/>
</dbReference>
<keyword evidence="1" id="KW-0472">Membrane</keyword>
<dbReference type="PANTHER" id="PTHR33481">
    <property type="entry name" value="REVERSE TRANSCRIPTASE"/>
    <property type="match status" value="1"/>
</dbReference>
<feature type="transmembrane region" description="Helical" evidence="1">
    <location>
        <begin position="143"/>
        <end position="164"/>
    </location>
</feature>
<keyword evidence="2" id="KW-0732">Signal</keyword>
<dbReference type="PROSITE" id="PS50879">
    <property type="entry name" value="RNASE_H_1"/>
    <property type="match status" value="1"/>
</dbReference>
<dbReference type="GO" id="GO:0004523">
    <property type="term" value="F:RNA-DNA hybrid ribonuclease activity"/>
    <property type="evidence" value="ECO:0007669"/>
    <property type="project" value="InterPro"/>
</dbReference>
<dbReference type="EMBL" id="GIIL01007886">
    <property type="protein sequence ID" value="NOV51612.1"/>
    <property type="molecule type" value="Transcribed_RNA"/>
</dbReference>
<feature type="chain" id="PRO_5026784002" evidence="2">
    <location>
        <begin position="25"/>
        <end position="563"/>
    </location>
</feature>
<reference evidence="5" key="1">
    <citation type="submission" date="2020-03" db="EMBL/GenBank/DDBJ databases">
        <title>Transcriptomic Profiling of the Digestive Tract of the Rat Flea, Xenopsylla cheopis, Following Blood Feeding and Infection with Yersinia pestis.</title>
        <authorList>
            <person name="Bland D.M."/>
            <person name="Martens C.A."/>
            <person name="Virtaneva K."/>
            <person name="Kanakabandi K."/>
            <person name="Long D."/>
            <person name="Rosenke R."/>
            <person name="Saturday G.A."/>
            <person name="Hoyt F.H."/>
            <person name="Bruno D.P."/>
            <person name="Ribeiro J.M.C."/>
            <person name="Hinnebusch J."/>
        </authorList>
    </citation>
    <scope>NUCLEOTIDE SEQUENCE</scope>
</reference>
<dbReference type="SUPFAM" id="SSF53098">
    <property type="entry name" value="Ribonuclease H-like"/>
    <property type="match status" value="1"/>
</dbReference>
<evidence type="ECO:0000256" key="1">
    <source>
        <dbReference type="SAM" id="Phobius"/>
    </source>
</evidence>
<proteinExistence type="predicted"/>
<name>A0A6M2DZH5_XENCH</name>
<dbReference type="PROSITE" id="PS50878">
    <property type="entry name" value="RT_POL"/>
    <property type="match status" value="1"/>
</dbReference>
<accession>A0A6M2DZH5</accession>
<evidence type="ECO:0000259" key="4">
    <source>
        <dbReference type="PROSITE" id="PS50879"/>
    </source>
</evidence>
<feature type="domain" description="RNase H type-1" evidence="4">
    <location>
        <begin position="282"/>
        <end position="409"/>
    </location>
</feature>
<feature type="transmembrane region" description="Helical" evidence="1">
    <location>
        <begin position="176"/>
        <end position="200"/>
    </location>
</feature>
<protein>
    <submittedName>
        <fullName evidence="5">Putative loa-3 dper</fullName>
    </submittedName>
</protein>
<organism evidence="5">
    <name type="scientific">Xenopsylla cheopis</name>
    <name type="common">Oriental rat flea</name>
    <name type="synonym">Pulex cheopis</name>
    <dbReference type="NCBI Taxonomy" id="163159"/>
    <lineage>
        <taxon>Eukaryota</taxon>
        <taxon>Metazoa</taxon>
        <taxon>Ecdysozoa</taxon>
        <taxon>Arthropoda</taxon>
        <taxon>Hexapoda</taxon>
        <taxon>Insecta</taxon>
        <taxon>Pterygota</taxon>
        <taxon>Neoptera</taxon>
        <taxon>Endopterygota</taxon>
        <taxon>Siphonaptera</taxon>
        <taxon>Pulicidae</taxon>
        <taxon>Xenopsyllinae</taxon>
        <taxon>Xenopsylla</taxon>
    </lineage>
</organism>
<dbReference type="CDD" id="cd09276">
    <property type="entry name" value="Rnase_HI_RT_non_LTR"/>
    <property type="match status" value="1"/>
</dbReference>
<dbReference type="PANTHER" id="PTHR33481:SF1">
    <property type="entry name" value="ENDONUCLEASE_EXONUCLEASE_PHOSPHATASE DOMAIN-CONTAINING PROTEIN-RELATED"/>
    <property type="match status" value="1"/>
</dbReference>